<dbReference type="InterPro" id="IPR002156">
    <property type="entry name" value="RNaseH_domain"/>
</dbReference>
<name>A0A1V5SDS5_9BACT</name>
<dbReference type="CDD" id="cd09279">
    <property type="entry name" value="RNase_HI_like"/>
    <property type="match status" value="1"/>
</dbReference>
<feature type="domain" description="RNase H type-1" evidence="1">
    <location>
        <begin position="2"/>
        <end position="133"/>
    </location>
</feature>
<dbReference type="GO" id="GO:0003676">
    <property type="term" value="F:nucleic acid binding"/>
    <property type="evidence" value="ECO:0007669"/>
    <property type="project" value="InterPro"/>
</dbReference>
<dbReference type="InterPro" id="IPR036397">
    <property type="entry name" value="RNaseH_sf"/>
</dbReference>
<dbReference type="AlphaFoldDB" id="A0A1V5SDS5"/>
<dbReference type="Gene3D" id="3.30.420.10">
    <property type="entry name" value="Ribonuclease H-like superfamily/Ribonuclease H"/>
    <property type="match status" value="1"/>
</dbReference>
<sequence>MRFKILEVFTDGGARGNPGPAAIGVFVMGDSKELEKKAMCIGEATNNVAEYSAFLESIKLIKDFECGKIVFKLDSELVVRQINGQYKVKNEKIRPLFAQVVENLSMINVPYEVVHIRREENKVADSLVNQALDQGLNS</sequence>
<proteinExistence type="predicted"/>
<dbReference type="InterPro" id="IPR012337">
    <property type="entry name" value="RNaseH-like_sf"/>
</dbReference>
<comment type="caution">
    <text evidence="2">The sequence shown here is derived from an EMBL/GenBank/DDBJ whole genome shotgun (WGS) entry which is preliminary data.</text>
</comment>
<dbReference type="EMBL" id="MWBO01000026">
    <property type="protein sequence ID" value="OQA52637.1"/>
    <property type="molecule type" value="Genomic_DNA"/>
</dbReference>
<dbReference type="PANTHER" id="PTHR46387:SF2">
    <property type="entry name" value="RIBONUCLEASE HI"/>
    <property type="match status" value="1"/>
</dbReference>
<dbReference type="PANTHER" id="PTHR46387">
    <property type="entry name" value="POLYNUCLEOTIDYL TRANSFERASE, RIBONUCLEASE H-LIKE SUPERFAMILY PROTEIN"/>
    <property type="match status" value="1"/>
</dbReference>
<dbReference type="GO" id="GO:0004523">
    <property type="term" value="F:RNA-DNA hybrid ribonuclease activity"/>
    <property type="evidence" value="ECO:0007669"/>
    <property type="project" value="InterPro"/>
</dbReference>
<evidence type="ECO:0000313" key="2">
    <source>
        <dbReference type="EMBL" id="OQA52637.1"/>
    </source>
</evidence>
<gene>
    <name evidence="2" type="primary">rnhA</name>
    <name evidence="2" type="ORF">BWY43_00426</name>
</gene>
<organism evidence="2">
    <name type="scientific">candidate division WS2 bacterium ADurb.Bin280</name>
    <dbReference type="NCBI Taxonomy" id="1852829"/>
    <lineage>
        <taxon>Bacteria</taxon>
        <taxon>candidate division WS2</taxon>
    </lineage>
</organism>
<accession>A0A1V5SDS5</accession>
<protein>
    <submittedName>
        <fullName evidence="2">14.7 kDa ribonuclease H-like protein</fullName>
    </submittedName>
</protein>
<dbReference type="Pfam" id="PF13456">
    <property type="entry name" value="RVT_3"/>
    <property type="match status" value="1"/>
</dbReference>
<dbReference type="Proteomes" id="UP000485367">
    <property type="component" value="Unassembled WGS sequence"/>
</dbReference>
<reference evidence="2" key="1">
    <citation type="submission" date="2017-02" db="EMBL/GenBank/DDBJ databases">
        <title>Delving into the versatile metabolic prowess of the omnipresent phylum Bacteroidetes.</title>
        <authorList>
            <person name="Nobu M.K."/>
            <person name="Mei R."/>
            <person name="Narihiro T."/>
            <person name="Kuroda K."/>
            <person name="Liu W.-T."/>
        </authorList>
    </citation>
    <scope>NUCLEOTIDE SEQUENCE</scope>
    <source>
        <strain evidence="2">ADurb.Bin280</strain>
    </source>
</reference>
<evidence type="ECO:0000259" key="1">
    <source>
        <dbReference type="PROSITE" id="PS50879"/>
    </source>
</evidence>
<dbReference type="SUPFAM" id="SSF53098">
    <property type="entry name" value="Ribonuclease H-like"/>
    <property type="match status" value="1"/>
</dbReference>
<dbReference type="PROSITE" id="PS50879">
    <property type="entry name" value="RNASE_H_1"/>
    <property type="match status" value="1"/>
</dbReference>